<dbReference type="Proteomes" id="UP001500067">
    <property type="component" value="Unassembled WGS sequence"/>
</dbReference>
<dbReference type="InterPro" id="IPR024775">
    <property type="entry name" value="DinB-like"/>
</dbReference>
<dbReference type="EMBL" id="BAABFA010000008">
    <property type="protein sequence ID" value="GAA4463177.1"/>
    <property type="molecule type" value="Genomic_DNA"/>
</dbReference>
<proteinExistence type="predicted"/>
<feature type="domain" description="DinB-like" evidence="1">
    <location>
        <begin position="31"/>
        <end position="151"/>
    </location>
</feature>
<dbReference type="InterPro" id="IPR034660">
    <property type="entry name" value="DinB/YfiT-like"/>
</dbReference>
<dbReference type="Gene3D" id="1.20.120.450">
    <property type="entry name" value="dinb family like domain"/>
    <property type="match status" value="1"/>
</dbReference>
<keyword evidence="3" id="KW-1185">Reference proteome</keyword>
<reference evidence="3" key="1">
    <citation type="journal article" date="2019" name="Int. J. Syst. Evol. Microbiol.">
        <title>The Global Catalogue of Microorganisms (GCM) 10K type strain sequencing project: providing services to taxonomists for standard genome sequencing and annotation.</title>
        <authorList>
            <consortium name="The Broad Institute Genomics Platform"/>
            <consortium name="The Broad Institute Genome Sequencing Center for Infectious Disease"/>
            <person name="Wu L."/>
            <person name="Ma J."/>
        </authorList>
    </citation>
    <scope>NUCLEOTIDE SEQUENCE [LARGE SCALE GENOMIC DNA]</scope>
    <source>
        <strain evidence="3">JCM 32105</strain>
    </source>
</reference>
<sequence>MENLQQKANFLRSGYTAMLQQLDENAGRKWGKMNVRQMIEHMSDYIRIASGRTYMDVITPAEHLPRMQAFLESEKPFRENTPNSLMADEPPALRHTSKQAAIAELQEEVDHFFKAYESEPGRAVNNPFFGVLNYDQQVQLLYKHSTHHLRQFGVDMQ</sequence>
<accession>A0ABP8N8K6</accession>
<evidence type="ECO:0000313" key="3">
    <source>
        <dbReference type="Proteomes" id="UP001500067"/>
    </source>
</evidence>
<protein>
    <recommendedName>
        <fullName evidence="1">DinB-like domain-containing protein</fullName>
    </recommendedName>
</protein>
<organism evidence="2 3">
    <name type="scientific">Nemorincola caseinilytica</name>
    <dbReference type="NCBI Taxonomy" id="2054315"/>
    <lineage>
        <taxon>Bacteria</taxon>
        <taxon>Pseudomonadati</taxon>
        <taxon>Bacteroidota</taxon>
        <taxon>Chitinophagia</taxon>
        <taxon>Chitinophagales</taxon>
        <taxon>Chitinophagaceae</taxon>
        <taxon>Nemorincola</taxon>
    </lineage>
</organism>
<dbReference type="Pfam" id="PF12867">
    <property type="entry name" value="DinB_2"/>
    <property type="match status" value="1"/>
</dbReference>
<evidence type="ECO:0000313" key="2">
    <source>
        <dbReference type="EMBL" id="GAA4463177.1"/>
    </source>
</evidence>
<dbReference type="SUPFAM" id="SSF109854">
    <property type="entry name" value="DinB/YfiT-like putative metalloenzymes"/>
    <property type="match status" value="1"/>
</dbReference>
<comment type="caution">
    <text evidence="2">The sequence shown here is derived from an EMBL/GenBank/DDBJ whole genome shotgun (WGS) entry which is preliminary data.</text>
</comment>
<evidence type="ECO:0000259" key="1">
    <source>
        <dbReference type="Pfam" id="PF12867"/>
    </source>
</evidence>
<dbReference type="RefSeq" id="WP_345079782.1">
    <property type="nucleotide sequence ID" value="NZ_BAABFA010000008.1"/>
</dbReference>
<gene>
    <name evidence="2" type="ORF">GCM10023093_11060</name>
</gene>
<name>A0ABP8N8K6_9BACT</name>